<accession>A0A839A6M5</accession>
<dbReference type="SUPFAM" id="SSF82784">
    <property type="entry name" value="OsmC-like"/>
    <property type="match status" value="1"/>
</dbReference>
<dbReference type="PANTHER" id="PTHR33797:SF2">
    <property type="entry name" value="ORGANIC HYDROPEROXIDE RESISTANCE PROTEIN-LIKE"/>
    <property type="match status" value="1"/>
</dbReference>
<dbReference type="PANTHER" id="PTHR33797">
    <property type="entry name" value="ORGANIC HYDROPEROXIDE RESISTANCE PROTEIN-LIKE"/>
    <property type="match status" value="1"/>
</dbReference>
<dbReference type="Pfam" id="PF02566">
    <property type="entry name" value="OsmC"/>
    <property type="match status" value="1"/>
</dbReference>
<organism evidence="2 3">
    <name type="scientific">Ruoffia halotolerans</name>
    <dbReference type="NCBI Taxonomy" id="2748684"/>
    <lineage>
        <taxon>Bacteria</taxon>
        <taxon>Bacillati</taxon>
        <taxon>Bacillota</taxon>
        <taxon>Bacilli</taxon>
        <taxon>Lactobacillales</taxon>
        <taxon>Aerococcaceae</taxon>
        <taxon>Ruoffia</taxon>
    </lineage>
</organism>
<name>A0A839A6M5_9LACT</name>
<dbReference type="InterPro" id="IPR015946">
    <property type="entry name" value="KH_dom-like_a/b"/>
</dbReference>
<comment type="caution">
    <text evidence="2">The sequence shown here is derived from an EMBL/GenBank/DDBJ whole genome shotgun (WGS) entry which is preliminary data.</text>
</comment>
<protein>
    <submittedName>
        <fullName evidence="2">Ohr family peroxiredoxin</fullName>
    </submittedName>
</protein>
<dbReference type="AlphaFoldDB" id="A0A839A6M5"/>
<keyword evidence="3" id="KW-1185">Reference proteome</keyword>
<evidence type="ECO:0000256" key="1">
    <source>
        <dbReference type="ARBA" id="ARBA00007378"/>
    </source>
</evidence>
<dbReference type="GO" id="GO:0006979">
    <property type="term" value="P:response to oxidative stress"/>
    <property type="evidence" value="ECO:0007669"/>
    <property type="project" value="InterPro"/>
</dbReference>
<dbReference type="InterPro" id="IPR019953">
    <property type="entry name" value="OHR"/>
</dbReference>
<dbReference type="RefSeq" id="WP_218931357.1">
    <property type="nucleotide sequence ID" value="NZ_JACAOA010000020.1"/>
</dbReference>
<dbReference type="Gene3D" id="3.30.300.20">
    <property type="match status" value="1"/>
</dbReference>
<evidence type="ECO:0000313" key="3">
    <source>
        <dbReference type="Proteomes" id="UP000571018"/>
    </source>
</evidence>
<dbReference type="Gene3D" id="2.20.25.10">
    <property type="match status" value="1"/>
</dbReference>
<comment type="similarity">
    <text evidence="1">Belongs to the OsmC/Ohr family.</text>
</comment>
<dbReference type="InterPro" id="IPR003718">
    <property type="entry name" value="OsmC/Ohr_fam"/>
</dbReference>
<reference evidence="2 3" key="1">
    <citation type="submission" date="2020-06" db="EMBL/GenBank/DDBJ databases">
        <title>Reclassification of Facklamia ignava, Facklamia soureckii and Facklami tabacinasalis as Falseniella iganva gen. nov., comb. nov., Hutsoniella ignava gen. nov., comb. nov., and Ruoffia tabacinasalis gen. nov., comb. nov and description of Ruoffia haltotolerans sp. nov., isolated from hypersaline Inland Sea of Qatar.</title>
        <authorList>
            <person name="Fotedar R."/>
            <person name="Sankaranarayanan K."/>
            <person name="Lawson P."/>
            <person name="Caldwell M."/>
            <person name="Zeyara A."/>
            <person name="Al Malki A."/>
            <person name="Ali M."/>
        </authorList>
    </citation>
    <scope>NUCLEOTIDE SEQUENCE [LARGE SCALE GENOMIC DNA]</scope>
    <source>
        <strain evidence="2 3">INB8</strain>
    </source>
</reference>
<dbReference type="EMBL" id="JACAOA010000020">
    <property type="protein sequence ID" value="MBA5729667.1"/>
    <property type="molecule type" value="Genomic_DNA"/>
</dbReference>
<dbReference type="Proteomes" id="UP000571018">
    <property type="component" value="Unassembled WGS sequence"/>
</dbReference>
<dbReference type="NCBIfam" id="TIGR03561">
    <property type="entry name" value="organ_hyd_perox"/>
    <property type="match status" value="1"/>
</dbReference>
<sequence>MSEKRRYTTKAVNTGGRHGISRLVDGSFEVDVAMPKEMGGPGEAVNPDQLFALGWSACFHSALERHKKTFGAEGESKVGVEIGLNTDPEFGGFKLVANIEVGIEGLSLTEVQELADQAHGDCAYSKATRGNINSKVTAIETFFIEDVNN</sequence>
<evidence type="ECO:0000313" key="2">
    <source>
        <dbReference type="EMBL" id="MBA5729667.1"/>
    </source>
</evidence>
<gene>
    <name evidence="2" type="ORF">HW423_07700</name>
</gene>
<proteinExistence type="inferred from homology"/>
<dbReference type="InterPro" id="IPR036102">
    <property type="entry name" value="OsmC/Ohrsf"/>
</dbReference>